<feature type="domain" description="Mechanosensitive ion channel transmembrane helices 2/3" evidence="10">
    <location>
        <begin position="213"/>
        <end position="254"/>
    </location>
</feature>
<evidence type="ECO:0000259" key="9">
    <source>
        <dbReference type="Pfam" id="PF21082"/>
    </source>
</evidence>
<keyword evidence="5 7" id="KW-1133">Transmembrane helix</keyword>
<dbReference type="PANTHER" id="PTHR30347:SF1">
    <property type="entry name" value="MECHANOSENSITIVE CHANNEL MSCK"/>
    <property type="match status" value="1"/>
</dbReference>
<feature type="transmembrane region" description="Helical" evidence="7">
    <location>
        <begin position="214"/>
        <end position="233"/>
    </location>
</feature>
<feature type="transmembrane region" description="Helical" evidence="7">
    <location>
        <begin position="167"/>
        <end position="193"/>
    </location>
</feature>
<dbReference type="Pfam" id="PF21088">
    <property type="entry name" value="MS_channel_1st"/>
    <property type="match status" value="1"/>
</dbReference>
<name>A0ABN4WS37_9HYPH</name>
<comment type="subcellular location">
    <subcellularLocation>
        <location evidence="1">Cell membrane</location>
        <topology evidence="1">Multi-pass membrane protein</topology>
    </subcellularLocation>
</comment>
<dbReference type="SUPFAM" id="SSF82689">
    <property type="entry name" value="Mechanosensitive channel protein MscS (YggB), C-terminal domain"/>
    <property type="match status" value="1"/>
</dbReference>
<feature type="domain" description="Mechanosensitive ion channel MscS" evidence="8">
    <location>
        <begin position="256"/>
        <end position="321"/>
    </location>
</feature>
<dbReference type="EMBL" id="CP019630">
    <property type="protein sequence ID" value="AQQ03369.1"/>
    <property type="molecule type" value="Genomic_DNA"/>
</dbReference>
<organism evidence="11 12">
    <name type="scientific">Roseibium algicola</name>
    <dbReference type="NCBI Taxonomy" id="2857014"/>
    <lineage>
        <taxon>Bacteria</taxon>
        <taxon>Pseudomonadati</taxon>
        <taxon>Pseudomonadota</taxon>
        <taxon>Alphaproteobacteria</taxon>
        <taxon>Hyphomicrobiales</taxon>
        <taxon>Stappiaceae</taxon>
        <taxon>Roseibium</taxon>
    </lineage>
</organism>
<evidence type="ECO:0000256" key="1">
    <source>
        <dbReference type="ARBA" id="ARBA00004651"/>
    </source>
</evidence>
<dbReference type="InterPro" id="IPR049142">
    <property type="entry name" value="MS_channel_1st"/>
</dbReference>
<dbReference type="Pfam" id="PF00924">
    <property type="entry name" value="MS_channel_2nd"/>
    <property type="match status" value="1"/>
</dbReference>
<dbReference type="InterPro" id="IPR006685">
    <property type="entry name" value="MscS_channel_2nd"/>
</dbReference>
<keyword evidence="6 7" id="KW-0472">Membrane</keyword>
<feature type="transmembrane region" description="Helical" evidence="7">
    <location>
        <begin position="100"/>
        <end position="120"/>
    </location>
</feature>
<keyword evidence="4 7" id="KW-0812">Transmembrane</keyword>
<dbReference type="InterPro" id="IPR049278">
    <property type="entry name" value="MS_channel_C"/>
</dbReference>
<dbReference type="InterPro" id="IPR023408">
    <property type="entry name" value="MscS_beta-dom_sf"/>
</dbReference>
<protein>
    <submittedName>
        <fullName evidence="11">Mechanosensitive ion channel protein</fullName>
    </submittedName>
</protein>
<dbReference type="InterPro" id="IPR011066">
    <property type="entry name" value="MscS_channel_C_sf"/>
</dbReference>
<dbReference type="InterPro" id="IPR010920">
    <property type="entry name" value="LSM_dom_sf"/>
</dbReference>
<evidence type="ECO:0000259" key="8">
    <source>
        <dbReference type="Pfam" id="PF00924"/>
    </source>
</evidence>
<gene>
    <name evidence="11" type="ORF">B0E33_06985</name>
</gene>
<dbReference type="Pfam" id="PF21082">
    <property type="entry name" value="MS_channel_3rd"/>
    <property type="match status" value="1"/>
</dbReference>
<dbReference type="InterPro" id="IPR052702">
    <property type="entry name" value="MscS-like_channel"/>
</dbReference>
<proteinExistence type="inferred from homology"/>
<evidence type="ECO:0000256" key="4">
    <source>
        <dbReference type="ARBA" id="ARBA00022692"/>
    </source>
</evidence>
<feature type="transmembrane region" description="Helical" evidence="7">
    <location>
        <begin position="64"/>
        <end position="88"/>
    </location>
</feature>
<evidence type="ECO:0000256" key="6">
    <source>
        <dbReference type="ARBA" id="ARBA00023136"/>
    </source>
</evidence>
<dbReference type="Gene3D" id="3.30.70.100">
    <property type="match status" value="1"/>
</dbReference>
<evidence type="ECO:0000256" key="5">
    <source>
        <dbReference type="ARBA" id="ARBA00022989"/>
    </source>
</evidence>
<keyword evidence="12" id="KW-1185">Reference proteome</keyword>
<evidence type="ECO:0000259" key="10">
    <source>
        <dbReference type="Pfam" id="PF21088"/>
    </source>
</evidence>
<accession>A0ABN4WS37</accession>
<feature type="transmembrane region" description="Helical" evidence="7">
    <location>
        <begin position="245"/>
        <end position="268"/>
    </location>
</feature>
<dbReference type="Gene3D" id="2.30.30.60">
    <property type="match status" value="1"/>
</dbReference>
<keyword evidence="3" id="KW-1003">Cell membrane</keyword>
<feature type="transmembrane region" description="Helical" evidence="7">
    <location>
        <begin position="25"/>
        <end position="43"/>
    </location>
</feature>
<evidence type="ECO:0000313" key="11">
    <source>
        <dbReference type="EMBL" id="AQQ03369.1"/>
    </source>
</evidence>
<dbReference type="RefSeq" id="WP_077290782.1">
    <property type="nucleotide sequence ID" value="NZ_CP019630.1"/>
</dbReference>
<evidence type="ECO:0000256" key="3">
    <source>
        <dbReference type="ARBA" id="ARBA00022475"/>
    </source>
</evidence>
<dbReference type="Gene3D" id="1.10.287.1260">
    <property type="match status" value="1"/>
</dbReference>
<dbReference type="Proteomes" id="UP000188174">
    <property type="component" value="Chromosome"/>
</dbReference>
<reference evidence="11 12" key="1">
    <citation type="submission" date="2017-02" db="EMBL/GenBank/DDBJ databases">
        <authorList>
            <person name="Jeong S."/>
        </authorList>
    </citation>
    <scope>NUCLEOTIDE SEQUENCE [LARGE SCALE GENOMIC DNA]</scope>
    <source>
        <strain evidence="11 12">RMAR6-6</strain>
    </source>
</reference>
<dbReference type="SUPFAM" id="SSF82861">
    <property type="entry name" value="Mechanosensitive channel protein MscS (YggB), transmembrane region"/>
    <property type="match status" value="1"/>
</dbReference>
<comment type="similarity">
    <text evidence="2">Belongs to the MscS (TC 1.A.23) family.</text>
</comment>
<dbReference type="InterPro" id="IPR011014">
    <property type="entry name" value="MscS_channel_TM-2"/>
</dbReference>
<evidence type="ECO:0000256" key="7">
    <source>
        <dbReference type="SAM" id="Phobius"/>
    </source>
</evidence>
<feature type="domain" description="Mechanosensitive ion channel MscS C-terminal" evidence="9">
    <location>
        <begin position="330"/>
        <end position="412"/>
    </location>
</feature>
<sequence>MNLESFVAELQSWATLALSYLTAPWFAYQLAIIVVLFGLAKLLSLRVEPRLEARAREIRGHPGLLRVVVALLRRIEWIFFSLFLFIALTVMRSVTWPSRSHFIAIALSLSLAWLFVSVLSRVIRNRLVARTLSWLAWIYVALVILGFDDEAGTFLDSLALPLGEMRLSLLLILKAVLLLFATVWVAVVLGRYFDEQVQKSDELTPSIRVLIGKVAKFGLILVAGTVALSSVGIDLSAFTVFTGAVGLGLGFGLQKVISNFISGIIILLDKSIKPGDTISLEGTFGWIRELRARFVSVVTRDGREYLIPNEDFITHRVINWSFSDELVRLDVNFGVSYDADPHEVSKLAIEAAMTVGRVEGSRRPVCWLTGFGDSSLDFVLRFWIRDPQQGLTNVRGKVLLALWDTFKENKVGIPYPHREIILKKETGNGLPAEAFHEVRGKQKEID</sequence>
<evidence type="ECO:0000256" key="2">
    <source>
        <dbReference type="ARBA" id="ARBA00008017"/>
    </source>
</evidence>
<dbReference type="SUPFAM" id="SSF50182">
    <property type="entry name" value="Sm-like ribonucleoproteins"/>
    <property type="match status" value="1"/>
</dbReference>
<evidence type="ECO:0000313" key="12">
    <source>
        <dbReference type="Proteomes" id="UP000188174"/>
    </source>
</evidence>
<feature type="transmembrane region" description="Helical" evidence="7">
    <location>
        <begin position="127"/>
        <end position="147"/>
    </location>
</feature>
<dbReference type="PANTHER" id="PTHR30347">
    <property type="entry name" value="POTASSIUM CHANNEL RELATED"/>
    <property type="match status" value="1"/>
</dbReference>